<dbReference type="EMBL" id="EQ973954">
    <property type="protein sequence ID" value="EEF37221.1"/>
    <property type="molecule type" value="Genomic_DNA"/>
</dbReference>
<evidence type="ECO:0000256" key="1">
    <source>
        <dbReference type="ARBA" id="ARBA00007626"/>
    </source>
</evidence>
<sequence length="472" mass="53318">MEKAWIFFNWVSGFQGFKHDQFTYTTMLDIFGEAGRIESMNYVFKQMQEKDIKIDTVTYTSLMHWLSRNGDVDGAIKIWEEMKEKGLYLTVVSYTAFMKILFDNKRVKEATNIYKEMLECGIPPNCHTYTVLMEYLVVSGKCQEALEIFKKMQEAGVQPDKAMCNILVERCCEAGETNTMTPILQYMKENHLALRYPIFLEALKILRIAGECDALLKQVNPHCAAESINNDDSSEFTTSAYNDPIDKGLLLILLRKQNLVAVDHLLAGVLDKNMVLESWIVSTIIEVNCSQCRPDSALMAFEYSMRVGIDLERTAYLALIGIMIRSNTSLWVLEIVKETIRVGHSLGLYLSALLIHRLGSARRPNCAAKIFDLLPDEQKCTATYTAMIGVYFSAGSAAKALKIYKTMKKNSINPSLGTYNVLLAGLEKSGRVCETDNFRKEKRSLMADGNRLSCLPMEEKICDLLFAGSLVP</sequence>
<dbReference type="PANTHER" id="PTHR47447:SF27">
    <property type="entry name" value="PENTACOTRIPEPTIDE-REPEAT REGION OF PRORP DOMAIN-CONTAINING PROTEIN"/>
    <property type="match status" value="1"/>
</dbReference>
<feature type="repeat" description="PPR" evidence="3">
    <location>
        <begin position="90"/>
        <end position="124"/>
    </location>
</feature>
<evidence type="ECO:0000256" key="3">
    <source>
        <dbReference type="PROSITE-ProRule" id="PRU00708"/>
    </source>
</evidence>
<feature type="repeat" description="PPR" evidence="3">
    <location>
        <begin position="55"/>
        <end position="89"/>
    </location>
</feature>
<dbReference type="NCBIfam" id="TIGR00756">
    <property type="entry name" value="PPR"/>
    <property type="match status" value="5"/>
</dbReference>
<feature type="repeat" description="PPR" evidence="3">
    <location>
        <begin position="125"/>
        <end position="159"/>
    </location>
</feature>
<dbReference type="Pfam" id="PF01535">
    <property type="entry name" value="PPR"/>
    <property type="match status" value="1"/>
</dbReference>
<dbReference type="InParanoid" id="B9SGH5"/>
<proteinExistence type="inferred from homology"/>
<dbReference type="InterPro" id="IPR002885">
    <property type="entry name" value="PPR_rpt"/>
</dbReference>
<accession>B9SGH5</accession>
<evidence type="ECO:0000313" key="5">
    <source>
        <dbReference type="Proteomes" id="UP000008311"/>
    </source>
</evidence>
<dbReference type="Pfam" id="PF13041">
    <property type="entry name" value="PPR_2"/>
    <property type="match status" value="3"/>
</dbReference>
<dbReference type="GO" id="GO:0003729">
    <property type="term" value="F:mRNA binding"/>
    <property type="evidence" value="ECO:0000318"/>
    <property type="project" value="GO_Central"/>
</dbReference>
<keyword evidence="2" id="KW-0677">Repeat</keyword>
<feature type="repeat" description="PPR" evidence="3">
    <location>
        <begin position="380"/>
        <end position="414"/>
    </location>
</feature>
<organism evidence="4 5">
    <name type="scientific">Ricinus communis</name>
    <name type="common">Castor bean</name>
    <dbReference type="NCBI Taxonomy" id="3988"/>
    <lineage>
        <taxon>Eukaryota</taxon>
        <taxon>Viridiplantae</taxon>
        <taxon>Streptophyta</taxon>
        <taxon>Embryophyta</taxon>
        <taxon>Tracheophyta</taxon>
        <taxon>Spermatophyta</taxon>
        <taxon>Magnoliopsida</taxon>
        <taxon>eudicotyledons</taxon>
        <taxon>Gunneridae</taxon>
        <taxon>Pentapetalae</taxon>
        <taxon>rosids</taxon>
        <taxon>fabids</taxon>
        <taxon>Malpighiales</taxon>
        <taxon>Euphorbiaceae</taxon>
        <taxon>Acalyphoideae</taxon>
        <taxon>Acalypheae</taxon>
        <taxon>Ricinus</taxon>
    </lineage>
</organism>
<evidence type="ECO:0000313" key="4">
    <source>
        <dbReference type="EMBL" id="EEF37221.1"/>
    </source>
</evidence>
<feature type="repeat" description="PPR" evidence="3">
    <location>
        <begin position="20"/>
        <end position="54"/>
    </location>
</feature>
<dbReference type="STRING" id="3988.B9SGH5"/>
<keyword evidence="5" id="KW-1185">Reference proteome</keyword>
<dbReference type="AlphaFoldDB" id="B9SGH5"/>
<comment type="similarity">
    <text evidence="1">Belongs to the PPR family. P subfamily.</text>
</comment>
<dbReference type="PANTHER" id="PTHR47447">
    <property type="entry name" value="OS03G0856100 PROTEIN"/>
    <property type="match status" value="1"/>
</dbReference>
<dbReference type="Proteomes" id="UP000008311">
    <property type="component" value="Unassembled WGS sequence"/>
</dbReference>
<dbReference type="PROSITE" id="PS51375">
    <property type="entry name" value="PPR"/>
    <property type="match status" value="5"/>
</dbReference>
<gene>
    <name evidence="4" type="ORF">RCOM_0553020</name>
</gene>
<dbReference type="Gene3D" id="1.25.40.10">
    <property type="entry name" value="Tetratricopeptide repeat domain"/>
    <property type="match status" value="3"/>
</dbReference>
<name>B9SGH5_RICCO</name>
<evidence type="ECO:0000256" key="2">
    <source>
        <dbReference type="ARBA" id="ARBA00022737"/>
    </source>
</evidence>
<dbReference type="FunCoup" id="B9SGH5">
    <property type="interactions" value="960"/>
</dbReference>
<protein>
    <submittedName>
        <fullName evidence="4">Pentatricopeptide repeat-containing protein, putative</fullName>
    </submittedName>
</protein>
<dbReference type="eggNOG" id="KOG4197">
    <property type="taxonomic scope" value="Eukaryota"/>
</dbReference>
<dbReference type="SUPFAM" id="SSF48452">
    <property type="entry name" value="TPR-like"/>
    <property type="match status" value="1"/>
</dbReference>
<reference evidence="5" key="1">
    <citation type="journal article" date="2010" name="Nat. Biotechnol.">
        <title>Draft genome sequence of the oilseed species Ricinus communis.</title>
        <authorList>
            <person name="Chan A.P."/>
            <person name="Crabtree J."/>
            <person name="Zhao Q."/>
            <person name="Lorenzi H."/>
            <person name="Orvis J."/>
            <person name="Puiu D."/>
            <person name="Melake-Berhan A."/>
            <person name="Jones K.M."/>
            <person name="Redman J."/>
            <person name="Chen G."/>
            <person name="Cahoon E.B."/>
            <person name="Gedil M."/>
            <person name="Stanke M."/>
            <person name="Haas B.J."/>
            <person name="Wortman J.R."/>
            <person name="Fraser-Liggett C.M."/>
            <person name="Ravel J."/>
            <person name="Rabinowicz P.D."/>
        </authorList>
    </citation>
    <scope>NUCLEOTIDE SEQUENCE [LARGE SCALE GENOMIC DNA]</scope>
    <source>
        <strain evidence="5">cv. Hale</strain>
    </source>
</reference>
<dbReference type="InterPro" id="IPR011990">
    <property type="entry name" value="TPR-like_helical_dom_sf"/>
</dbReference>